<organism evidence="18">
    <name type="scientific">Norovirus GII</name>
    <dbReference type="NCBI Taxonomy" id="122929"/>
    <lineage>
        <taxon>Viruses</taxon>
        <taxon>Riboviria</taxon>
        <taxon>Orthornavirae</taxon>
        <taxon>Pisuviricota</taxon>
        <taxon>Pisoniviricetes</taxon>
        <taxon>Picornavirales</taxon>
        <taxon>Caliciviridae</taxon>
        <taxon>Norovirus</taxon>
        <taxon>Norovirus norwalkense</taxon>
        <taxon>Norwalk virus</taxon>
    </lineage>
</organism>
<keyword evidence="2" id="KW-0696">RNA-directed RNA polymerase</keyword>
<gene>
    <name evidence="18" type="primary">ORF1</name>
</gene>
<dbReference type="GO" id="GO:0005524">
    <property type="term" value="F:ATP binding"/>
    <property type="evidence" value="ECO:0007669"/>
    <property type="project" value="UniProtKB-KW"/>
</dbReference>
<feature type="active site" description="For 3CLpro activity" evidence="13">
    <location>
        <position position="1145"/>
    </location>
</feature>
<name>A0A7D5FBH3_NORV</name>
<comment type="function">
    <text evidence="13">3C-like protease processes the polyprotein: 3CLpro-RdRp is first released by autocleavage, then all other proteins are cleaved. May cleave polyadenylate-binding protein thereby inhibiting cellular translation.</text>
</comment>
<dbReference type="Gene3D" id="2.40.10.10">
    <property type="entry name" value="Trypsin-like serine proteases"/>
    <property type="match status" value="2"/>
</dbReference>
<keyword evidence="11" id="KW-0693">Viral RNA replication</keyword>
<dbReference type="InterPro" id="IPR007094">
    <property type="entry name" value="RNA-dir_pol_PSvirus"/>
</dbReference>
<dbReference type="Gene3D" id="6.10.250.3230">
    <property type="match status" value="1"/>
</dbReference>
<keyword evidence="8 13" id="KW-0378">Hydrolase</keyword>
<evidence type="ECO:0000256" key="10">
    <source>
        <dbReference type="ARBA" id="ARBA00022840"/>
    </source>
</evidence>
<dbReference type="EMBL" id="MT731279">
    <property type="protein sequence ID" value="QLD99997.1"/>
    <property type="molecule type" value="Genomic_RNA"/>
</dbReference>
<dbReference type="Pfam" id="PF00910">
    <property type="entry name" value="RNA_helicase"/>
    <property type="match status" value="1"/>
</dbReference>
<comment type="catalytic activity">
    <reaction evidence="13">
        <text>Endopeptidase with a preference for cleavage when the P1 position is occupied by Glu-|-Xaa and the P1' position is occupied by Gly-|-Yaa.</text>
        <dbReference type="EC" id="3.4.22.66"/>
    </reaction>
</comment>
<keyword evidence="9 13" id="KW-0788">Thiol protease</keyword>
<dbReference type="SUPFAM" id="SSF52540">
    <property type="entry name" value="P-loop containing nucleoside triphosphate hydrolases"/>
    <property type="match status" value="1"/>
</dbReference>
<dbReference type="InterPro" id="IPR043502">
    <property type="entry name" value="DNA/RNA_pol_sf"/>
</dbReference>
<evidence type="ECO:0000256" key="14">
    <source>
        <dbReference type="SAM" id="MobiDB-lite"/>
    </source>
</evidence>
<protein>
    <recommendedName>
        <fullName evidence="1">Genome polyprotein</fullName>
    </recommendedName>
</protein>
<evidence type="ECO:0000313" key="18">
    <source>
        <dbReference type="EMBL" id="QLD99997.1"/>
    </source>
</evidence>
<reference evidence="18" key="1">
    <citation type="submission" date="2020-07" db="EMBL/GenBank/DDBJ databases">
        <authorList>
            <person name="Pan C.-Y."/>
            <person name="Huynh T."/>
            <person name="Padilla T."/>
            <person name="Montmayeur A.M."/>
            <person name="Chhabra P."/>
            <person name="Barclay L."/>
            <person name="Vinje J."/>
            <person name="Morales C."/>
        </authorList>
    </citation>
    <scope>NUCLEOTIDE SEQUENCE</scope>
    <source>
        <strain evidence="18">Hu/US/2018/GII.6[P7]/CA-RGDS-1095</strain>
    </source>
</reference>
<dbReference type="InterPro" id="IPR001665">
    <property type="entry name" value="Norovirus_pept_C37"/>
</dbReference>
<evidence type="ECO:0000259" key="15">
    <source>
        <dbReference type="PROSITE" id="PS50507"/>
    </source>
</evidence>
<feature type="domain" description="SF3 helicase" evidence="16">
    <location>
        <begin position="469"/>
        <end position="636"/>
    </location>
</feature>
<dbReference type="PROSITE" id="PS51537">
    <property type="entry name" value="NV_3CL_PRO"/>
    <property type="match status" value="1"/>
</dbReference>
<sequence length="1697" mass="188913" precursor="true">MKMASNDASAAFGSQNSVNDSTNTAPSNKEEVGALSNIKVGFKKILGAVPKGTKAPSSDQLCPTVKIGTKTLTVPPEPPNGEDTVQFDAKSETVRGLPDLTTVQNEHENTPYTVPPLSEREHRPATEPLPGTILEMWDGEFYHYSVYVSGGKALGVHKPPAAISLATIELTPISLYWRPVYTPNYLVCPDTLKGLAGEKFPYTAFSNNCYNFCCWVLELNDTWLSRRSISRTTGFFKPYQSWNRKPLPTVDDGKIKKVANAILCALGSLFSKPIKDLLGKLKPLNLLHLLASCDWTFAGIVETVILMAELFNIFWTPPDVSSFIASLIGDFELQGPEDLAVELVPVVMGGIGMVLGFTAEKIGRMLSSAASTLRACKDLGNYALDILKLVMKWFFPKKEEKAEMETLRAIEDAVLDMEAIGNNHLTTLLKDKDSLTAFMKTLDLEEEKARKLSTKSSSPDIVGTINAILARIAAARSLLHKAKEEMFSRIRPVVVMISGRPGIGKTHMARHLAKSIANTMSGDQRVGLVPRNGVDHWDAYRGERVVLWDDYGMGNPVKDALTLQELADTCPVTLNCDRIENKGKMFDSDVIIITTNLVNPAPLDYVNFEACSRRVDFLVYAESPEIEKVKKDFPGQPDMWKDHFKPDFSHIKLTLAPQGGFDKNGNTPHGKGTMRSLTQGSLTARVAGLVHERRDEFQLQGNDLQTYNFDTNRVSAFRKLAADNKYGIMETMRVGKALKSVKTLEDLKVALRDVKFNECEIIYRNSRYRVSSNGKGSVSVDKVEDQTSQTANEVGAALLRLRQARARYYVSCFQDLVYTLIQVAGASFVVNRISKRFCWERWVKPTETQETSESEKEVAQGRWEIEPKDTEPEGKKGKNKKGRGKKHTAFSSKGLSDEEYDEFKRIREERGGKYSIEEYLQDRDRYYEEVAVARATEEDFCEEEEAKIRQRIFRPTKKQRKEERGVLGLVTGSDIRKRRPDDFQPKGNLWADDTRSVDYNERLDFEAPPSVWSRIVPLGTGWGFWVSSNLLITTTHVLPKGIKELFGVEVKQIQIHKSGEFCRFRFPRPIRPDVTGLVLEEGAPEGTVCSILVKRPTGEMIPLAVRMGTHASMKIQGRTVGGQMGMLLTGANAKNMDLGTGPGDCGCPYIYKRGNDIVVAGVHTAAARGGNTVICATQGQDGEAVLEGNENLGTYCGAPILGPGKAPKLSTKTKFWRSSPDALPPGTYEPAYLGGKDPRVEKGPSLQQVMRDQLKPFTEPRGKPPRPAVLEEAKKTVMNVLEQTIDPAKPWTYSQACASLDKTTSSGSPHHVKKNDHWNGESFTGPLADQASKANLMYEQAKHVQPVYTAALKDELVKTDKIYKKIKKRLLWGSDLGTMIRCARAFGGLMDSMKASCITLPCRVGMNMNEDGPIIFDKHSKYRYHYDADYSRWDSTQQRSILSAAMEVMVRFSAEPELAQVVAEDLLAPSQLDVGDFVISVQEGLPSGVPCTSQWNSIAHWILTLSAMAEVSGLSPDVIQAHSCFSFYGDDEIVSTDINLDPMKLTQKLREYGLVPTRPDKTEGPLVITEDLTGLTFLRRSIARDPAGWFGKLDQDSILRQLYWTRGPNHENPYESMVPHSQRATQLMALLGEASLHGPQFYKKVSKMVINEIKSGGLEFYVPRQEAMFRWMRFSDLSTWEGDRNLAPEGVNEDGVE</sequence>
<dbReference type="InterPro" id="IPR043504">
    <property type="entry name" value="Peptidase_S1_PA_chymotrypsin"/>
</dbReference>
<evidence type="ECO:0000256" key="11">
    <source>
        <dbReference type="ARBA" id="ARBA00022953"/>
    </source>
</evidence>
<dbReference type="GO" id="GO:0039694">
    <property type="term" value="P:viral RNA genome replication"/>
    <property type="evidence" value="ECO:0007669"/>
    <property type="project" value="InterPro"/>
</dbReference>
<evidence type="ECO:0000256" key="4">
    <source>
        <dbReference type="ARBA" id="ARBA00022670"/>
    </source>
</evidence>
<feature type="compositionally biased region" description="Basic and acidic residues" evidence="14">
    <location>
        <begin position="853"/>
        <end position="876"/>
    </location>
</feature>
<evidence type="ECO:0000256" key="12">
    <source>
        <dbReference type="ARBA" id="ARBA00047631"/>
    </source>
</evidence>
<dbReference type="PROSITE" id="PS50507">
    <property type="entry name" value="RDRP_SSRNA_POS"/>
    <property type="match status" value="1"/>
</dbReference>
<dbReference type="Gene3D" id="6.10.20.70">
    <property type="match status" value="1"/>
</dbReference>
<dbReference type="SUPFAM" id="SSF50494">
    <property type="entry name" value="Trypsin-like serine proteases"/>
    <property type="match status" value="1"/>
</dbReference>
<comment type="catalytic activity">
    <reaction evidence="12">
        <text>a ribonucleoside 5'-triphosphate + H2O = a ribonucleoside 5'-diphosphate + phosphate + H(+)</text>
        <dbReference type="Rhea" id="RHEA:23680"/>
        <dbReference type="ChEBI" id="CHEBI:15377"/>
        <dbReference type="ChEBI" id="CHEBI:15378"/>
        <dbReference type="ChEBI" id="CHEBI:43474"/>
        <dbReference type="ChEBI" id="CHEBI:57930"/>
        <dbReference type="ChEBI" id="CHEBI:61557"/>
        <dbReference type="EC" id="3.6.1.15"/>
    </reaction>
</comment>
<evidence type="ECO:0000256" key="7">
    <source>
        <dbReference type="ARBA" id="ARBA00022741"/>
    </source>
</evidence>
<evidence type="ECO:0000256" key="8">
    <source>
        <dbReference type="ARBA" id="ARBA00022801"/>
    </source>
</evidence>
<evidence type="ECO:0000256" key="5">
    <source>
        <dbReference type="ARBA" id="ARBA00022679"/>
    </source>
</evidence>
<evidence type="ECO:0000256" key="2">
    <source>
        <dbReference type="ARBA" id="ARBA00022484"/>
    </source>
</evidence>
<dbReference type="Pfam" id="PF00680">
    <property type="entry name" value="RdRP_1"/>
    <property type="match status" value="1"/>
</dbReference>
<dbReference type="PRINTS" id="PR00917">
    <property type="entry name" value="SRSVCYSPTASE"/>
</dbReference>
<dbReference type="GO" id="GO:0006351">
    <property type="term" value="P:DNA-templated transcription"/>
    <property type="evidence" value="ECO:0007669"/>
    <property type="project" value="InterPro"/>
</dbReference>
<evidence type="ECO:0000256" key="1">
    <source>
        <dbReference type="ARBA" id="ARBA00020107"/>
    </source>
</evidence>
<keyword evidence="3" id="KW-0191">Covalent protein-RNA linkage</keyword>
<dbReference type="InterPro" id="IPR003593">
    <property type="entry name" value="AAA+_ATPase"/>
</dbReference>
<evidence type="ECO:0000256" key="3">
    <source>
        <dbReference type="ARBA" id="ARBA00022520"/>
    </source>
</evidence>
<dbReference type="GO" id="GO:0003968">
    <property type="term" value="F:RNA-directed RNA polymerase activity"/>
    <property type="evidence" value="ECO:0007669"/>
    <property type="project" value="UniProtKB-KW"/>
</dbReference>
<feature type="active site" description="For 3CLpro activity" evidence="13">
    <location>
        <position position="1060"/>
    </location>
</feature>
<dbReference type="Pfam" id="PF05416">
    <property type="entry name" value="Peptidase_C37"/>
    <property type="match status" value="1"/>
</dbReference>
<feature type="compositionally biased region" description="Basic residues" evidence="14">
    <location>
        <begin position="877"/>
        <end position="888"/>
    </location>
</feature>
<dbReference type="InterPro" id="IPR027417">
    <property type="entry name" value="P-loop_NTPase"/>
</dbReference>
<evidence type="ECO:0000256" key="9">
    <source>
        <dbReference type="ARBA" id="ARBA00022807"/>
    </source>
</evidence>
<dbReference type="InterPro" id="IPR014759">
    <property type="entry name" value="Helicase_SF3_ssRNA_vir"/>
</dbReference>
<dbReference type="InterPro" id="IPR043128">
    <property type="entry name" value="Rev_trsase/Diguanyl_cyclase"/>
</dbReference>
<feature type="region of interest" description="Disordered" evidence="14">
    <location>
        <begin position="1"/>
        <end position="34"/>
    </location>
</feature>
<dbReference type="Gene3D" id="1.20.960.20">
    <property type="match status" value="1"/>
</dbReference>
<proteinExistence type="predicted"/>
<dbReference type="InterPro" id="IPR009003">
    <property type="entry name" value="Peptidase_S1_PA"/>
</dbReference>
<dbReference type="GO" id="GO:0003724">
    <property type="term" value="F:RNA helicase activity"/>
    <property type="evidence" value="ECO:0007669"/>
    <property type="project" value="InterPro"/>
</dbReference>
<evidence type="ECO:0000259" key="17">
    <source>
        <dbReference type="PROSITE" id="PS51537"/>
    </source>
</evidence>
<feature type="domain" description="RdRp catalytic" evidence="15">
    <location>
        <begin position="1423"/>
        <end position="1544"/>
    </location>
</feature>
<dbReference type="Pfam" id="PF08405">
    <property type="entry name" value="Calici_PP_N"/>
    <property type="match status" value="1"/>
</dbReference>
<dbReference type="GO" id="GO:0017111">
    <property type="term" value="F:ribonucleoside triphosphate phosphatase activity"/>
    <property type="evidence" value="ECO:0007669"/>
    <property type="project" value="UniProtKB-EC"/>
</dbReference>
<dbReference type="InterPro" id="IPR000605">
    <property type="entry name" value="Helicase_SF3_ssDNA/RNA_vir"/>
</dbReference>
<comment type="PTM">
    <text evidence="13">Specific enzymatic cleavages in vivo yield mature proteins. 3CLpro is first autocatalytically cleaved, then processes the whole polyprotein.</text>
</comment>
<feature type="domain" description="Peptidase C37" evidence="17">
    <location>
        <begin position="1007"/>
        <end position="1187"/>
    </location>
</feature>
<feature type="compositionally biased region" description="Polar residues" evidence="14">
    <location>
        <begin position="1"/>
        <end position="27"/>
    </location>
</feature>
<keyword evidence="4 13" id="KW-0645">Protease</keyword>
<dbReference type="SUPFAM" id="SSF56672">
    <property type="entry name" value="DNA/RNA polymerases"/>
    <property type="match status" value="1"/>
</dbReference>
<keyword evidence="10" id="KW-0067">ATP-binding</keyword>
<evidence type="ECO:0000259" key="16">
    <source>
        <dbReference type="PROSITE" id="PS51218"/>
    </source>
</evidence>
<dbReference type="GO" id="GO:0006508">
    <property type="term" value="P:proteolysis"/>
    <property type="evidence" value="ECO:0007669"/>
    <property type="project" value="UniProtKB-KW"/>
</dbReference>
<dbReference type="InterPro" id="IPR013614">
    <property type="entry name" value="Viral_PP_Calicivir_N"/>
</dbReference>
<dbReference type="GO" id="GO:0043657">
    <property type="term" value="C:host cell"/>
    <property type="evidence" value="ECO:0007669"/>
    <property type="project" value="UniProtKB-SubCell"/>
</dbReference>
<dbReference type="SMART" id="SM00382">
    <property type="entry name" value="AAA"/>
    <property type="match status" value="1"/>
</dbReference>
<keyword evidence="5" id="KW-0808">Transferase</keyword>
<keyword evidence="7" id="KW-0547">Nucleotide-binding</keyword>
<evidence type="ECO:0000256" key="6">
    <source>
        <dbReference type="ARBA" id="ARBA00022695"/>
    </source>
</evidence>
<dbReference type="CDD" id="cd23192">
    <property type="entry name" value="Caliciviridae_RdRp"/>
    <property type="match status" value="1"/>
</dbReference>
<feature type="active site" description="For 3CLpro activity" evidence="13">
    <location>
        <position position="1036"/>
    </location>
</feature>
<dbReference type="InterPro" id="IPR001205">
    <property type="entry name" value="RNA-dir_pol_C"/>
</dbReference>
<keyword evidence="6" id="KW-0548">Nucleotidyltransferase</keyword>
<accession>A0A7D5FBH3</accession>
<dbReference type="Gene3D" id="3.30.70.270">
    <property type="match status" value="2"/>
</dbReference>
<dbReference type="GO" id="GO:0004197">
    <property type="term" value="F:cysteine-type endopeptidase activity"/>
    <property type="evidence" value="ECO:0007669"/>
    <property type="project" value="InterPro"/>
</dbReference>
<feature type="region of interest" description="Disordered" evidence="14">
    <location>
        <begin position="849"/>
        <end position="893"/>
    </location>
</feature>
<evidence type="ECO:0000256" key="13">
    <source>
        <dbReference type="PROSITE-ProRule" id="PRU00870"/>
    </source>
</evidence>
<dbReference type="GO" id="GO:0003723">
    <property type="term" value="F:RNA binding"/>
    <property type="evidence" value="ECO:0007669"/>
    <property type="project" value="InterPro"/>
</dbReference>
<dbReference type="PROSITE" id="PS51218">
    <property type="entry name" value="SF3_HELICASE_2"/>
    <property type="match status" value="1"/>
</dbReference>